<sequence>MTLLANLVGNNDLDVTATFKDFNGNVLREHRIYHNMTRHEACVEMKRFVMCAYADSINLDCPIRVKMACLKKVRN</sequence>
<reference evidence="1" key="1">
    <citation type="journal article" date="2021" name="PeerJ">
        <title>Extensive microbial diversity within the chicken gut microbiome revealed by metagenomics and culture.</title>
        <authorList>
            <person name="Gilroy R."/>
            <person name="Ravi A."/>
            <person name="Getino M."/>
            <person name="Pursley I."/>
            <person name="Horton D.L."/>
            <person name="Alikhan N.F."/>
            <person name="Baker D."/>
            <person name="Gharbi K."/>
            <person name="Hall N."/>
            <person name="Watson M."/>
            <person name="Adriaenssens E.M."/>
            <person name="Foster-Nyarko E."/>
            <person name="Jarju S."/>
            <person name="Secka A."/>
            <person name="Antonio M."/>
            <person name="Oren A."/>
            <person name="Chaudhuri R.R."/>
            <person name="La Ragione R."/>
            <person name="Hildebrand F."/>
            <person name="Pallen M.J."/>
        </authorList>
    </citation>
    <scope>NUCLEOTIDE SEQUENCE</scope>
    <source>
        <strain evidence="1">F6-6636</strain>
    </source>
</reference>
<organism evidence="1 2">
    <name type="scientific">Candidatus Paralactobacillus gallistercoris</name>
    <dbReference type="NCBI Taxonomy" id="2838724"/>
    <lineage>
        <taxon>Bacteria</taxon>
        <taxon>Bacillati</taxon>
        <taxon>Bacillota</taxon>
        <taxon>Bacilli</taxon>
        <taxon>Lactobacillales</taxon>
        <taxon>Lactobacillaceae</taxon>
        <taxon>Lactobacillus</taxon>
    </lineage>
</organism>
<evidence type="ECO:0000313" key="2">
    <source>
        <dbReference type="Proteomes" id="UP000777303"/>
    </source>
</evidence>
<dbReference type="EMBL" id="JAHLFS010000051">
    <property type="protein sequence ID" value="MBU3851879.1"/>
    <property type="molecule type" value="Genomic_DNA"/>
</dbReference>
<comment type="caution">
    <text evidence="1">The sequence shown here is derived from an EMBL/GenBank/DDBJ whole genome shotgun (WGS) entry which is preliminary data.</text>
</comment>
<accession>A0A948WZR6</accession>
<dbReference type="Proteomes" id="UP000777303">
    <property type="component" value="Unassembled WGS sequence"/>
</dbReference>
<reference evidence="1" key="2">
    <citation type="submission" date="2021-04" db="EMBL/GenBank/DDBJ databases">
        <authorList>
            <person name="Gilroy R."/>
        </authorList>
    </citation>
    <scope>NUCLEOTIDE SEQUENCE</scope>
    <source>
        <strain evidence="1">F6-6636</strain>
    </source>
</reference>
<protein>
    <submittedName>
        <fullName evidence="1">Uncharacterized protein</fullName>
    </submittedName>
</protein>
<gene>
    <name evidence="1" type="ORF">H9901_04180</name>
</gene>
<name>A0A948WZR6_9LACO</name>
<dbReference type="AlphaFoldDB" id="A0A948WZR6"/>
<proteinExistence type="predicted"/>
<evidence type="ECO:0000313" key="1">
    <source>
        <dbReference type="EMBL" id="MBU3851879.1"/>
    </source>
</evidence>